<evidence type="ECO:0000256" key="16">
    <source>
        <dbReference type="ARBA" id="ARBA00022989"/>
    </source>
</evidence>
<evidence type="ECO:0000256" key="21">
    <source>
        <dbReference type="ARBA" id="ARBA00033239"/>
    </source>
</evidence>
<dbReference type="NCBIfam" id="TIGR00003">
    <property type="entry name" value="copper ion binding protein"/>
    <property type="match status" value="2"/>
</dbReference>
<keyword evidence="13 23" id="KW-0067">ATP-binding</keyword>
<keyword evidence="8 23" id="KW-0812">Transmembrane</keyword>
<evidence type="ECO:0000256" key="9">
    <source>
        <dbReference type="ARBA" id="ARBA00022723"/>
    </source>
</evidence>
<dbReference type="RefSeq" id="WP_052216933.1">
    <property type="nucleotide sequence ID" value="NZ_LGTE01000003.1"/>
</dbReference>
<dbReference type="Gene3D" id="3.40.50.1000">
    <property type="entry name" value="HAD superfamily/HAD-like"/>
    <property type="match status" value="1"/>
</dbReference>
<evidence type="ECO:0000256" key="4">
    <source>
        <dbReference type="ARBA" id="ARBA00015102"/>
    </source>
</evidence>
<dbReference type="GO" id="GO:0140581">
    <property type="term" value="F:P-type monovalent copper transporter activity"/>
    <property type="evidence" value="ECO:0007669"/>
    <property type="project" value="UniProtKB-EC"/>
</dbReference>
<dbReference type="Pfam" id="PF00403">
    <property type="entry name" value="HMA"/>
    <property type="match status" value="2"/>
</dbReference>
<dbReference type="PROSITE" id="PS50846">
    <property type="entry name" value="HMA_2"/>
    <property type="match status" value="2"/>
</dbReference>
<dbReference type="FunFam" id="3.40.50.1000:FF:000144">
    <property type="entry name" value="copper-transporting ATPase 1 isoform X2"/>
    <property type="match status" value="1"/>
</dbReference>
<gene>
    <name evidence="25" type="ORF">Tfer_0754</name>
</gene>
<keyword evidence="14" id="KW-0460">Magnesium</keyword>
<dbReference type="PRINTS" id="PR00119">
    <property type="entry name" value="CATATPASE"/>
</dbReference>
<evidence type="ECO:0000256" key="13">
    <source>
        <dbReference type="ARBA" id="ARBA00022840"/>
    </source>
</evidence>
<keyword evidence="6 23" id="KW-1003">Cell membrane</keyword>
<dbReference type="GO" id="GO:0005507">
    <property type="term" value="F:copper ion binding"/>
    <property type="evidence" value="ECO:0007669"/>
    <property type="project" value="InterPro"/>
</dbReference>
<dbReference type="PRINTS" id="PR00942">
    <property type="entry name" value="CUATPASEI"/>
</dbReference>
<dbReference type="InterPro" id="IPR036412">
    <property type="entry name" value="HAD-like_sf"/>
</dbReference>
<keyword evidence="19 23" id="KW-0472">Membrane</keyword>
<dbReference type="InterPro" id="IPR036163">
    <property type="entry name" value="HMA_dom_sf"/>
</dbReference>
<dbReference type="SUPFAM" id="SSF55008">
    <property type="entry name" value="HMA, heavy metal-associated domain"/>
    <property type="match status" value="2"/>
</dbReference>
<evidence type="ECO:0000256" key="19">
    <source>
        <dbReference type="ARBA" id="ARBA00023136"/>
    </source>
</evidence>
<dbReference type="Pfam" id="PF00702">
    <property type="entry name" value="Hydrolase"/>
    <property type="match status" value="1"/>
</dbReference>
<evidence type="ECO:0000256" key="17">
    <source>
        <dbReference type="ARBA" id="ARBA00023008"/>
    </source>
</evidence>
<feature type="transmembrane region" description="Helical" evidence="23">
    <location>
        <begin position="165"/>
        <end position="181"/>
    </location>
</feature>
<evidence type="ECO:0000256" key="11">
    <source>
        <dbReference type="ARBA" id="ARBA00022741"/>
    </source>
</evidence>
<feature type="transmembrane region" description="Helical" evidence="23">
    <location>
        <begin position="415"/>
        <end position="440"/>
    </location>
</feature>
<dbReference type="InterPro" id="IPR006121">
    <property type="entry name" value="HMA_dom"/>
</dbReference>
<evidence type="ECO:0000256" key="1">
    <source>
        <dbReference type="ARBA" id="ARBA00004651"/>
    </source>
</evidence>
<dbReference type="GO" id="GO:0016887">
    <property type="term" value="F:ATP hydrolysis activity"/>
    <property type="evidence" value="ECO:0007669"/>
    <property type="project" value="InterPro"/>
</dbReference>
<evidence type="ECO:0000256" key="5">
    <source>
        <dbReference type="ARBA" id="ARBA00022448"/>
    </source>
</evidence>
<dbReference type="InterPro" id="IPR001757">
    <property type="entry name" value="P_typ_ATPase"/>
</dbReference>
<evidence type="ECO:0000259" key="24">
    <source>
        <dbReference type="PROSITE" id="PS50846"/>
    </source>
</evidence>
<feature type="domain" description="HMA" evidence="24">
    <location>
        <begin position="73"/>
        <end position="139"/>
    </location>
</feature>
<dbReference type="InterPro" id="IPR059000">
    <property type="entry name" value="ATPase_P-type_domA"/>
</dbReference>
<feature type="transmembrane region" description="Helical" evidence="23">
    <location>
        <begin position="234"/>
        <end position="253"/>
    </location>
</feature>
<accession>A0A0L6W4W2</accession>
<dbReference type="PROSITE" id="PS01047">
    <property type="entry name" value="HMA_1"/>
    <property type="match status" value="2"/>
</dbReference>
<evidence type="ECO:0000256" key="7">
    <source>
        <dbReference type="ARBA" id="ARBA00022553"/>
    </source>
</evidence>
<dbReference type="SUPFAM" id="SSF81653">
    <property type="entry name" value="Calcium ATPase, transduction domain A"/>
    <property type="match status" value="1"/>
</dbReference>
<evidence type="ECO:0000256" key="3">
    <source>
        <dbReference type="ARBA" id="ARBA00012517"/>
    </source>
</evidence>
<evidence type="ECO:0000256" key="10">
    <source>
        <dbReference type="ARBA" id="ARBA00022737"/>
    </source>
</evidence>
<protein>
    <recommendedName>
        <fullName evidence="4">Copper-exporting P-type ATPase</fullName>
        <ecNumber evidence="3">7.2.2.8</ecNumber>
    </recommendedName>
    <alternativeName>
        <fullName evidence="20">Copper-exporting P-type ATPase A</fullName>
    </alternativeName>
    <alternativeName>
        <fullName evidence="21">Cu(+)-exporting ATPase</fullName>
    </alternativeName>
</protein>
<reference evidence="26" key="1">
    <citation type="submission" date="2015-07" db="EMBL/GenBank/DDBJ databases">
        <title>Complete Genome of Thermincola ferriacetica strain Z-0001T.</title>
        <authorList>
            <person name="Lusk B."/>
            <person name="Badalamenti J.P."/>
            <person name="Parameswaran P."/>
            <person name="Bond D.R."/>
            <person name="Torres C.I."/>
        </authorList>
    </citation>
    <scope>NUCLEOTIDE SEQUENCE [LARGE SCALE GENOMIC DNA]</scope>
    <source>
        <strain evidence="26">Z-0001</strain>
    </source>
</reference>
<dbReference type="InterPro" id="IPR023298">
    <property type="entry name" value="ATPase_P-typ_TM_dom_sf"/>
</dbReference>
<dbReference type="PROSITE" id="PS00154">
    <property type="entry name" value="ATPASE_E1_E2"/>
    <property type="match status" value="1"/>
</dbReference>
<comment type="similarity">
    <text evidence="2 23">Belongs to the cation transport ATPase (P-type) (TC 3.A.3) family. Type IB subfamily.</text>
</comment>
<comment type="catalytic activity">
    <reaction evidence="22">
        <text>Cu(+)(in) + ATP + H2O = Cu(+)(out) + ADP + phosphate + H(+)</text>
        <dbReference type="Rhea" id="RHEA:25792"/>
        <dbReference type="ChEBI" id="CHEBI:15377"/>
        <dbReference type="ChEBI" id="CHEBI:15378"/>
        <dbReference type="ChEBI" id="CHEBI:30616"/>
        <dbReference type="ChEBI" id="CHEBI:43474"/>
        <dbReference type="ChEBI" id="CHEBI:49552"/>
        <dbReference type="ChEBI" id="CHEBI:456216"/>
        <dbReference type="EC" id="7.2.2.8"/>
    </reaction>
</comment>
<dbReference type="SFLD" id="SFLDF00027">
    <property type="entry name" value="p-type_atpase"/>
    <property type="match status" value="1"/>
</dbReference>
<dbReference type="GO" id="GO:0005886">
    <property type="term" value="C:plasma membrane"/>
    <property type="evidence" value="ECO:0007669"/>
    <property type="project" value="UniProtKB-SubCell"/>
</dbReference>
<dbReference type="FunFam" id="2.70.150.10:FF:000002">
    <property type="entry name" value="Copper-transporting ATPase 1, putative"/>
    <property type="match status" value="1"/>
</dbReference>
<evidence type="ECO:0000256" key="18">
    <source>
        <dbReference type="ARBA" id="ARBA00023065"/>
    </source>
</evidence>
<dbReference type="SFLD" id="SFLDS00003">
    <property type="entry name" value="Haloacid_Dehalogenase"/>
    <property type="match status" value="1"/>
</dbReference>
<dbReference type="InterPro" id="IPR006122">
    <property type="entry name" value="HMA_Cu_ion-bd"/>
</dbReference>
<keyword evidence="12" id="KW-0187">Copper transport</keyword>
<dbReference type="EC" id="7.2.2.8" evidence="3"/>
<keyword evidence="16 23" id="KW-1133">Transmembrane helix</keyword>
<keyword evidence="26" id="KW-1185">Reference proteome</keyword>
<dbReference type="InterPro" id="IPR008250">
    <property type="entry name" value="ATPase_P-typ_transduc_dom_A_sf"/>
</dbReference>
<dbReference type="CDD" id="cd02094">
    <property type="entry name" value="P-type_ATPase_Cu-like"/>
    <property type="match status" value="1"/>
</dbReference>
<keyword evidence="5" id="KW-0813">Transport</keyword>
<dbReference type="PANTHER" id="PTHR43520:SF8">
    <property type="entry name" value="P-TYPE CU(+) TRANSPORTER"/>
    <property type="match status" value="1"/>
</dbReference>
<keyword evidence="9 23" id="KW-0479">Metal-binding</keyword>
<dbReference type="NCBIfam" id="TIGR01494">
    <property type="entry name" value="ATPase_P-type"/>
    <property type="match status" value="1"/>
</dbReference>
<evidence type="ECO:0000256" key="23">
    <source>
        <dbReference type="RuleBase" id="RU362081"/>
    </source>
</evidence>
<evidence type="ECO:0000256" key="15">
    <source>
        <dbReference type="ARBA" id="ARBA00022967"/>
    </source>
</evidence>
<keyword evidence="10" id="KW-0677">Repeat</keyword>
<evidence type="ECO:0000256" key="2">
    <source>
        <dbReference type="ARBA" id="ARBA00006024"/>
    </source>
</evidence>
<dbReference type="Gene3D" id="3.40.1110.10">
    <property type="entry name" value="Calcium-transporting ATPase, cytoplasmic domain N"/>
    <property type="match status" value="1"/>
</dbReference>
<evidence type="ECO:0000256" key="14">
    <source>
        <dbReference type="ARBA" id="ARBA00022842"/>
    </source>
</evidence>
<dbReference type="GO" id="GO:0043682">
    <property type="term" value="F:P-type divalent copper transporter activity"/>
    <property type="evidence" value="ECO:0007669"/>
    <property type="project" value="TreeGrafter"/>
</dbReference>
<evidence type="ECO:0000256" key="8">
    <source>
        <dbReference type="ARBA" id="ARBA00022692"/>
    </source>
</evidence>
<dbReference type="InterPro" id="IPR023214">
    <property type="entry name" value="HAD_sf"/>
</dbReference>
<dbReference type="InterPro" id="IPR018303">
    <property type="entry name" value="ATPase_P-typ_P_site"/>
</dbReference>
<evidence type="ECO:0000256" key="12">
    <source>
        <dbReference type="ARBA" id="ARBA00022796"/>
    </source>
</evidence>
<evidence type="ECO:0000256" key="20">
    <source>
        <dbReference type="ARBA" id="ARBA00029719"/>
    </source>
</evidence>
<proteinExistence type="inferred from homology"/>
<dbReference type="GO" id="GO:0005524">
    <property type="term" value="F:ATP binding"/>
    <property type="evidence" value="ECO:0007669"/>
    <property type="project" value="UniProtKB-UniRule"/>
</dbReference>
<dbReference type="InterPro" id="IPR023299">
    <property type="entry name" value="ATPase_P-typ_cyto_dom_N"/>
</dbReference>
<organism evidence="25 26">
    <name type="scientific">Thermincola ferriacetica</name>
    <dbReference type="NCBI Taxonomy" id="281456"/>
    <lineage>
        <taxon>Bacteria</taxon>
        <taxon>Bacillati</taxon>
        <taxon>Bacillota</taxon>
        <taxon>Clostridia</taxon>
        <taxon>Eubacteriales</taxon>
        <taxon>Thermincolaceae</taxon>
        <taxon>Thermincola</taxon>
    </lineage>
</organism>
<keyword evidence="15" id="KW-1278">Translocase</keyword>
<dbReference type="InterPro" id="IPR017969">
    <property type="entry name" value="Heavy-metal-associated_CS"/>
</dbReference>
<dbReference type="Pfam" id="PF00122">
    <property type="entry name" value="E1-E2_ATPase"/>
    <property type="match status" value="1"/>
</dbReference>
<dbReference type="CDD" id="cd00371">
    <property type="entry name" value="HMA"/>
    <property type="match status" value="2"/>
</dbReference>
<dbReference type="SUPFAM" id="SSF81665">
    <property type="entry name" value="Calcium ATPase, transmembrane domain M"/>
    <property type="match status" value="1"/>
</dbReference>
<keyword evidence="11 23" id="KW-0547">Nucleotide-binding</keyword>
<comment type="caution">
    <text evidence="25">The sequence shown here is derived from an EMBL/GenBank/DDBJ whole genome shotgun (WGS) entry which is preliminary data.</text>
</comment>
<evidence type="ECO:0000256" key="22">
    <source>
        <dbReference type="ARBA" id="ARBA00049289"/>
    </source>
</evidence>
<feature type="transmembrane region" description="Helical" evidence="23">
    <location>
        <begin position="265"/>
        <end position="282"/>
    </location>
</feature>
<dbReference type="InterPro" id="IPR027256">
    <property type="entry name" value="P-typ_ATPase_IB"/>
</dbReference>
<dbReference type="Gene3D" id="3.30.70.100">
    <property type="match status" value="2"/>
</dbReference>
<keyword evidence="18" id="KW-0406">Ion transport</keyword>
<feature type="transmembrane region" description="Helical" evidence="23">
    <location>
        <begin position="460"/>
        <end position="486"/>
    </location>
</feature>
<dbReference type="Proteomes" id="UP000037175">
    <property type="component" value="Unassembled WGS sequence"/>
</dbReference>
<feature type="transmembrane region" description="Helical" evidence="23">
    <location>
        <begin position="201"/>
        <end position="222"/>
    </location>
</feature>
<dbReference type="PANTHER" id="PTHR43520">
    <property type="entry name" value="ATP7, ISOFORM B"/>
    <property type="match status" value="1"/>
</dbReference>
<dbReference type="AlphaFoldDB" id="A0A0L6W4W2"/>
<dbReference type="SUPFAM" id="SSF56784">
    <property type="entry name" value="HAD-like"/>
    <property type="match status" value="1"/>
</dbReference>
<sequence length="841" mass="90454">MTHKDQVVLPVRGMTCASCVAHVEKALKGLAGVEEAKVNLMTGKATVDYDSDKVGVSDMVKAIRDIGYEVDTEELTLKVTGMSCAACVNKVEKAIKALPGVTGVVVNLANETAKVSFYPGTIDKAQIRQVIESLGYGVEERADAQSELDRERRAREEEIRRQRRNMWLTWPLGLIAMLGTMREMVGPLGRFIPEWMAHNYFLWAITTPVVVFGGWQFFVKSWQGLKRGVTDMNLLYATGIGASYLIAVINTVWPNAGFGGPKATFYESAALLTAFIVLGRYLEALTKGRTSEAIRKLMSLQARTARVIRNGKEIEIPVEQVEIGDIISVRPGESIPVDGNVIEGYSAVDESMITGESIPVEKKEGDEVIGGTINKTGTFKFKATKVGKDTALSQIIKLVEDAQGSKAPIQKIADVVAGHFILGVHLLALIVFGFWFFIGYNQWFTPDSVFLLSATKLGSIGVFGFSMLLSLTVLVISCPCAVGLATPSAIMAGSGKGAENGILFKGAEAIETTARLNAVVFDKTGTLTKGEPSVTDVIALGGFSQDDILKFAASAEKNSEHPLGEAIVRGAEEKSLGIQEAKSFNAIPGHGIEADIAGNLVLLGNRRLMQQRNIDISSYTGQVEKLEREGKTVMFMGINGQPAGLIAVADTLKESSVEAVRRLKEMGIKVGMITGDNRRTAEAIAKQAGIDYVLAEVLPEDKANEVIKLQKQNNKVAMVGDGINDAPALAQADVGIAIGSGTDVAKETGDIILIKGDLRDVVAAIEIGRATMRKVRQNLFWAFGYNSLGIPIAAGLIYPLTGWIVSPQLAALFMALSSFSVTMNTLMLKGFVPSIKKPRMA</sequence>
<keyword evidence="7" id="KW-0597">Phosphoprotein</keyword>
<comment type="subcellular location">
    <subcellularLocation>
        <location evidence="1">Cell membrane</location>
        <topology evidence="1">Multi-pass membrane protein</topology>
    </subcellularLocation>
</comment>
<feature type="transmembrane region" description="Helical" evidence="23">
    <location>
        <begin position="779"/>
        <end position="798"/>
    </location>
</feature>
<dbReference type="SFLD" id="SFLDG00002">
    <property type="entry name" value="C1.7:_P-type_atpase_like"/>
    <property type="match status" value="1"/>
</dbReference>
<evidence type="ECO:0000256" key="6">
    <source>
        <dbReference type="ARBA" id="ARBA00022475"/>
    </source>
</evidence>
<dbReference type="EMBL" id="LGTE01000003">
    <property type="protein sequence ID" value="KNZ70570.1"/>
    <property type="molecule type" value="Genomic_DNA"/>
</dbReference>
<dbReference type="FunFam" id="3.30.70.100:FF:000005">
    <property type="entry name" value="Copper-exporting P-type ATPase A"/>
    <property type="match status" value="2"/>
</dbReference>
<dbReference type="NCBIfam" id="TIGR01525">
    <property type="entry name" value="ATPase-IB_hvy"/>
    <property type="match status" value="1"/>
</dbReference>
<feature type="transmembrane region" description="Helical" evidence="23">
    <location>
        <begin position="810"/>
        <end position="832"/>
    </location>
</feature>
<dbReference type="PATRIC" id="fig|281456.6.peg.800"/>
<evidence type="ECO:0000313" key="26">
    <source>
        <dbReference type="Proteomes" id="UP000037175"/>
    </source>
</evidence>
<evidence type="ECO:0000313" key="25">
    <source>
        <dbReference type="EMBL" id="KNZ70570.1"/>
    </source>
</evidence>
<name>A0A0L6W4W2_9FIRM</name>
<dbReference type="GO" id="GO:0055070">
    <property type="term" value="P:copper ion homeostasis"/>
    <property type="evidence" value="ECO:0007669"/>
    <property type="project" value="TreeGrafter"/>
</dbReference>
<feature type="domain" description="HMA" evidence="24">
    <location>
        <begin position="5"/>
        <end position="71"/>
    </location>
</feature>
<dbReference type="Gene3D" id="2.70.150.10">
    <property type="entry name" value="Calcium-transporting ATPase, cytoplasmic transduction domain A"/>
    <property type="match status" value="1"/>
</dbReference>
<dbReference type="InterPro" id="IPR044492">
    <property type="entry name" value="P_typ_ATPase_HD_dom"/>
</dbReference>
<keyword evidence="17" id="KW-0186">Copper</keyword>